<dbReference type="EMBL" id="AP035786">
    <property type="protein sequence ID" value="BFO73243.1"/>
    <property type="molecule type" value="Genomic_DNA"/>
</dbReference>
<keyword evidence="1" id="KW-0472">Membrane</keyword>
<protein>
    <recommendedName>
        <fullName evidence="3">DUF4199 domain-containing protein</fullName>
    </recommendedName>
</protein>
<proteinExistence type="predicted"/>
<accession>A0AB33IUG9</accession>
<sequence length="175" mass="19681">MINIRSILQIQAFARLDGVYLAIYWIVSFLSTIYLPELGLGGLLALSTPFFVGWRLVKFRNYALDGVIPLGRAILYCIYVFFCGAFIFSAFQFFYLSLVDDGKFASMLTSTAIMLDTLSGSKSHEYAKAMSFYTQMPPLALTSIFMIDEIILGLIATPVIALLCFRRPKQNTINH</sequence>
<keyword evidence="1" id="KW-1133">Transmembrane helix</keyword>
<evidence type="ECO:0000256" key="1">
    <source>
        <dbReference type="SAM" id="Phobius"/>
    </source>
</evidence>
<feature type="transmembrane region" description="Helical" evidence="1">
    <location>
        <begin position="73"/>
        <end position="98"/>
    </location>
</feature>
<dbReference type="InterPro" id="IPR025250">
    <property type="entry name" value="DUF4199"/>
</dbReference>
<evidence type="ECO:0000313" key="2">
    <source>
        <dbReference type="EMBL" id="BFO73243.1"/>
    </source>
</evidence>
<dbReference type="AlphaFoldDB" id="A0AB33IUG9"/>
<organism evidence="2">
    <name type="scientific">Prevotella sp. GTC17254</name>
    <dbReference type="NCBI Taxonomy" id="3236794"/>
    <lineage>
        <taxon>Bacteria</taxon>
        <taxon>Pseudomonadati</taxon>
        <taxon>Bacteroidota</taxon>
        <taxon>Bacteroidia</taxon>
        <taxon>Bacteroidales</taxon>
        <taxon>Prevotellaceae</taxon>
        <taxon>Prevotella</taxon>
    </lineage>
</organism>
<gene>
    <name evidence="2" type="ORF">GTC17254_08400</name>
</gene>
<feature type="transmembrane region" description="Helical" evidence="1">
    <location>
        <begin position="40"/>
        <end position="57"/>
    </location>
</feature>
<feature type="transmembrane region" description="Helical" evidence="1">
    <location>
        <begin position="139"/>
        <end position="165"/>
    </location>
</feature>
<dbReference type="Pfam" id="PF13858">
    <property type="entry name" value="DUF4199"/>
    <property type="match status" value="1"/>
</dbReference>
<name>A0AB33IUG9_9BACT</name>
<evidence type="ECO:0008006" key="3">
    <source>
        <dbReference type="Google" id="ProtNLM"/>
    </source>
</evidence>
<feature type="transmembrane region" description="Helical" evidence="1">
    <location>
        <begin position="12"/>
        <end position="34"/>
    </location>
</feature>
<reference evidence="2" key="1">
    <citation type="submission" date="2024-07" db="EMBL/GenBank/DDBJ databases">
        <title>Complete genome sequence of Prevotella sp. YM-2024 GTC17254.</title>
        <authorList>
            <person name="Hayashi M."/>
            <person name="Muto Y."/>
            <person name="Tanaka K."/>
            <person name="Niwa H."/>
        </authorList>
    </citation>
    <scope>NUCLEOTIDE SEQUENCE</scope>
    <source>
        <strain evidence="2">GTC17254</strain>
    </source>
</reference>
<keyword evidence="1" id="KW-0812">Transmembrane</keyword>